<protein>
    <submittedName>
        <fullName evidence="2">DUF5412</fullName>
    </submittedName>
</protein>
<dbReference type="Proteomes" id="UP000663722">
    <property type="component" value="Chromosome"/>
</dbReference>
<evidence type="ECO:0000256" key="1">
    <source>
        <dbReference type="SAM" id="Phobius"/>
    </source>
</evidence>
<accession>A0A975BIA6</accession>
<reference evidence="2" key="1">
    <citation type="journal article" date="2021" name="Microb. Physiol.">
        <title>Proteogenomic Insights into the Physiology of Marine, Sulfate-Reducing, Filamentous Desulfonema limicola and Desulfonema magnum.</title>
        <authorList>
            <person name="Schnaars V."/>
            <person name="Wohlbrand L."/>
            <person name="Scheve S."/>
            <person name="Hinrichs C."/>
            <person name="Reinhardt R."/>
            <person name="Rabus R."/>
        </authorList>
    </citation>
    <scope>NUCLEOTIDE SEQUENCE</scope>
    <source>
        <strain evidence="2">4be13</strain>
    </source>
</reference>
<keyword evidence="1" id="KW-0472">Membrane</keyword>
<dbReference type="EMBL" id="CP061800">
    <property type="protein sequence ID" value="QTA85833.1"/>
    <property type="molecule type" value="Genomic_DNA"/>
</dbReference>
<organism evidence="2 3">
    <name type="scientific">Desulfonema magnum</name>
    <dbReference type="NCBI Taxonomy" id="45655"/>
    <lineage>
        <taxon>Bacteria</taxon>
        <taxon>Pseudomonadati</taxon>
        <taxon>Thermodesulfobacteriota</taxon>
        <taxon>Desulfobacteria</taxon>
        <taxon>Desulfobacterales</taxon>
        <taxon>Desulfococcaceae</taxon>
        <taxon>Desulfonema</taxon>
    </lineage>
</organism>
<keyword evidence="1" id="KW-1133">Transmembrane helix</keyword>
<evidence type="ECO:0000313" key="3">
    <source>
        <dbReference type="Proteomes" id="UP000663722"/>
    </source>
</evidence>
<sequence length="184" mass="21454">MSVLLMTTVIIAKINWQNYALFNRIGEMTSVIFMFILLCFIFLIQINIGNKIKYVINSFFILVLLCSLFLFFFSRDLCNEEIISRSVSGNDQYQLFIIQKNCGATTDYEYRILLQETGTFLPKEKIIFQSYSYPVPRQVTFLNDNKIQISCQSAGDKTNFMISFDEKTLNTDKTLLFYSGDIYE</sequence>
<gene>
    <name evidence="2" type="ORF">dnm_018480</name>
</gene>
<evidence type="ECO:0000313" key="2">
    <source>
        <dbReference type="EMBL" id="QTA85833.1"/>
    </source>
</evidence>
<name>A0A975BIA6_9BACT</name>
<dbReference type="AlphaFoldDB" id="A0A975BIA6"/>
<feature type="transmembrane region" description="Helical" evidence="1">
    <location>
        <begin position="54"/>
        <end position="73"/>
    </location>
</feature>
<dbReference type="KEGG" id="dmm:dnm_018480"/>
<proteinExistence type="predicted"/>
<feature type="transmembrane region" description="Helical" evidence="1">
    <location>
        <begin position="31"/>
        <end position="48"/>
    </location>
</feature>
<keyword evidence="3" id="KW-1185">Reference proteome</keyword>
<keyword evidence="1" id="KW-0812">Transmembrane</keyword>